<evidence type="ECO:0000256" key="5">
    <source>
        <dbReference type="ARBA" id="ARBA00022692"/>
    </source>
</evidence>
<dbReference type="GO" id="GO:0046872">
    <property type="term" value="F:metal ion binding"/>
    <property type="evidence" value="ECO:0007669"/>
    <property type="project" value="UniProtKB-KW"/>
</dbReference>
<gene>
    <name evidence="20" type="ORF">ZOSMA_261G00240</name>
</gene>
<evidence type="ECO:0000256" key="14">
    <source>
        <dbReference type="ARBA" id="ARBA00023136"/>
    </source>
</evidence>
<dbReference type="NCBIfam" id="TIGR00993">
    <property type="entry name" value="3a0901s04IAP86"/>
    <property type="match status" value="1"/>
</dbReference>
<dbReference type="GO" id="GO:0005525">
    <property type="term" value="F:GTP binding"/>
    <property type="evidence" value="ECO:0007669"/>
    <property type="project" value="UniProtKB-KW"/>
</dbReference>
<comment type="caution">
    <text evidence="20">The sequence shown here is derived from an EMBL/GenBank/DDBJ whole genome shotgun (WGS) entry which is preliminary data.</text>
</comment>
<dbReference type="Gene3D" id="3.40.50.300">
    <property type="entry name" value="P-loop containing nucleotide triphosphate hydrolases"/>
    <property type="match status" value="1"/>
</dbReference>
<keyword evidence="3" id="KW-0150">Chloroplast</keyword>
<dbReference type="GO" id="GO:0045036">
    <property type="term" value="P:protein targeting to chloroplast"/>
    <property type="evidence" value="ECO:0000318"/>
    <property type="project" value="GO_Central"/>
</dbReference>
<evidence type="ECO:0000256" key="8">
    <source>
        <dbReference type="ARBA" id="ARBA00022801"/>
    </source>
</evidence>
<evidence type="ECO:0000256" key="1">
    <source>
        <dbReference type="ARBA" id="ARBA00001946"/>
    </source>
</evidence>
<keyword evidence="11" id="KW-0653">Protein transport</keyword>
<keyword evidence="10" id="KW-0460">Magnesium</keyword>
<keyword evidence="21" id="KW-1185">Reference proteome</keyword>
<keyword evidence="12" id="KW-1133">Transmembrane helix</keyword>
<keyword evidence="17" id="KW-0175">Coiled coil</keyword>
<feature type="region of interest" description="Disordered" evidence="18">
    <location>
        <begin position="953"/>
        <end position="989"/>
    </location>
</feature>
<proteinExistence type="inferred from homology"/>
<accession>A0A0K9PF83</accession>
<evidence type="ECO:0000256" key="4">
    <source>
        <dbReference type="ARBA" id="ARBA00022640"/>
    </source>
</evidence>
<dbReference type="InterPro" id="IPR006703">
    <property type="entry name" value="G_AIG1"/>
</dbReference>
<dbReference type="GO" id="GO:0003924">
    <property type="term" value="F:GTPase activity"/>
    <property type="evidence" value="ECO:0000318"/>
    <property type="project" value="GO_Central"/>
</dbReference>
<feature type="compositionally biased region" description="Polar residues" evidence="18">
    <location>
        <begin position="510"/>
        <end position="527"/>
    </location>
</feature>
<keyword evidence="9" id="KW-1002">Plastid outer membrane</keyword>
<dbReference type="SUPFAM" id="SSF52540">
    <property type="entry name" value="P-loop containing nucleoside triphosphate hydrolases"/>
    <property type="match status" value="1"/>
</dbReference>
<keyword evidence="5" id="KW-0812">Transmembrane</keyword>
<dbReference type="PANTHER" id="PTHR10903">
    <property type="entry name" value="GTPASE, IMAP FAMILY MEMBER-RELATED"/>
    <property type="match status" value="1"/>
</dbReference>
<dbReference type="GO" id="GO:0009707">
    <property type="term" value="C:chloroplast outer membrane"/>
    <property type="evidence" value="ECO:0000318"/>
    <property type="project" value="GO_Central"/>
</dbReference>
<dbReference type="InterPro" id="IPR005690">
    <property type="entry name" value="Toc86_159"/>
</dbReference>
<evidence type="ECO:0000256" key="18">
    <source>
        <dbReference type="SAM" id="MobiDB-lite"/>
    </source>
</evidence>
<evidence type="ECO:0000256" key="7">
    <source>
        <dbReference type="ARBA" id="ARBA00022741"/>
    </source>
</evidence>
<comment type="similarity">
    <text evidence="16">Belongs to the TRAFAC class TrmE-Era-EngA-EngB-Septin-like GTPase superfamily. AIG1/Toc34/Toc159-like paraseptin GTPase family. TOC159 subfamily.</text>
</comment>
<keyword evidence="14" id="KW-0472">Membrane</keyword>
<evidence type="ECO:0000256" key="6">
    <source>
        <dbReference type="ARBA" id="ARBA00022723"/>
    </source>
</evidence>
<keyword evidence="8" id="KW-0378">Hydrolase</keyword>
<evidence type="ECO:0000313" key="20">
    <source>
        <dbReference type="EMBL" id="KMZ67609.1"/>
    </source>
</evidence>
<evidence type="ECO:0000256" key="12">
    <source>
        <dbReference type="ARBA" id="ARBA00022989"/>
    </source>
</evidence>
<feature type="region of interest" description="Disordered" evidence="18">
    <location>
        <begin position="510"/>
        <end position="543"/>
    </location>
</feature>
<dbReference type="STRING" id="29655.A0A0K9PF83"/>
<dbReference type="InterPro" id="IPR045058">
    <property type="entry name" value="GIMA/IAN/Toc"/>
</dbReference>
<keyword evidence="4" id="KW-0934">Plastid</keyword>
<evidence type="ECO:0000256" key="10">
    <source>
        <dbReference type="ARBA" id="ARBA00022842"/>
    </source>
</evidence>
<dbReference type="PROSITE" id="PS51720">
    <property type="entry name" value="G_AIG1"/>
    <property type="match status" value="1"/>
</dbReference>
<keyword evidence="7" id="KW-0547">Nucleotide-binding</keyword>
<evidence type="ECO:0000256" key="17">
    <source>
        <dbReference type="SAM" id="Coils"/>
    </source>
</evidence>
<comment type="subcellular location">
    <subcellularLocation>
        <location evidence="15">Plastid</location>
        <location evidence="15">Chloroplast outer membrane</location>
        <topology evidence="15">Single-pass membrane protein</topology>
    </subcellularLocation>
</comment>
<dbReference type="Pfam" id="PF04548">
    <property type="entry name" value="AIG1"/>
    <property type="match status" value="1"/>
</dbReference>
<dbReference type="InterPro" id="IPR024283">
    <property type="entry name" value="TOC159_MAD"/>
</dbReference>
<comment type="cofactor">
    <cofactor evidence="1">
        <name>Mg(2+)</name>
        <dbReference type="ChEBI" id="CHEBI:18420"/>
    </cofactor>
</comment>
<dbReference type="CDD" id="cd01853">
    <property type="entry name" value="Toc34_like"/>
    <property type="match status" value="1"/>
</dbReference>
<feature type="compositionally biased region" description="Acidic residues" evidence="18">
    <location>
        <begin position="962"/>
        <end position="984"/>
    </location>
</feature>
<feature type="compositionally biased region" description="Acidic residues" evidence="18">
    <location>
        <begin position="529"/>
        <end position="541"/>
    </location>
</feature>
<dbReference type="PANTHER" id="PTHR10903:SF120">
    <property type="entry name" value="TRANSLOCASE OF CHLOROPLAST 159, CHLOROPLASTIC"/>
    <property type="match status" value="1"/>
</dbReference>
<dbReference type="InterPro" id="IPR027417">
    <property type="entry name" value="P-loop_NTPase"/>
</dbReference>
<name>A0A0K9PF83_ZOSMR</name>
<evidence type="ECO:0000256" key="2">
    <source>
        <dbReference type="ARBA" id="ARBA00022448"/>
    </source>
</evidence>
<evidence type="ECO:0000256" key="11">
    <source>
        <dbReference type="ARBA" id="ARBA00022927"/>
    </source>
</evidence>
<feature type="domain" description="AIG1-type G" evidence="19">
    <location>
        <begin position="701"/>
        <end position="931"/>
    </location>
</feature>
<evidence type="ECO:0000256" key="9">
    <source>
        <dbReference type="ARBA" id="ARBA00022805"/>
    </source>
</evidence>
<feature type="coiled-coil region" evidence="17">
    <location>
        <begin position="1015"/>
        <end position="1045"/>
    </location>
</feature>
<reference evidence="21" key="1">
    <citation type="journal article" date="2016" name="Nature">
        <title>The genome of the seagrass Zostera marina reveals angiosperm adaptation to the sea.</title>
        <authorList>
            <person name="Olsen J.L."/>
            <person name="Rouze P."/>
            <person name="Verhelst B."/>
            <person name="Lin Y.-C."/>
            <person name="Bayer T."/>
            <person name="Collen J."/>
            <person name="Dattolo E."/>
            <person name="De Paoli E."/>
            <person name="Dittami S."/>
            <person name="Maumus F."/>
            <person name="Michel G."/>
            <person name="Kersting A."/>
            <person name="Lauritano C."/>
            <person name="Lohaus R."/>
            <person name="Toepel M."/>
            <person name="Tonon T."/>
            <person name="Vanneste K."/>
            <person name="Amirebrahimi M."/>
            <person name="Brakel J."/>
            <person name="Bostroem C."/>
            <person name="Chovatia M."/>
            <person name="Grimwood J."/>
            <person name="Jenkins J.W."/>
            <person name="Jueterbock A."/>
            <person name="Mraz A."/>
            <person name="Stam W.T."/>
            <person name="Tice H."/>
            <person name="Bornberg-Bauer E."/>
            <person name="Green P.J."/>
            <person name="Pearson G.A."/>
            <person name="Procaccini G."/>
            <person name="Duarte C.M."/>
            <person name="Schmutz J."/>
            <person name="Reusch T.B.H."/>
            <person name="Van de Peer Y."/>
        </authorList>
    </citation>
    <scope>NUCLEOTIDE SEQUENCE [LARGE SCALE GENOMIC DNA]</scope>
    <source>
        <strain evidence="21">cv. Finnish</strain>
    </source>
</reference>
<sequence length="1338" mass="145257">MDPDPQSTSTASVASFPASIEPQSSIAVSVNDVAAAVPEKLNDETEDKLSVGTGDRLEFEKGAKPLVDVAERGNDVFLLQETDDAVNIPLSEKGEGLDGVAKVPFSNISGLGREEVVVNPSYVEKVDFTEDHGKTSPSFNSQVAQVLEEKSSALGVDKKVVDLEKLDAVNFSSPQPTASSGEFCEEVDIFEHLKPETVFAEGIKEMDGKTTGSEALVDINEKINVSKSIEQQTITVNETDTLQSTGTEEPFQSFQSNGSTDGQSTLVDSVTGGVNFEVLNSDVVGHENISNEVINTLQSAGTEKPPDSFQSSRIIDGQSTFVDHGMSESANSEVVTSDVSGDENISMEMHDTPQSTGTEKLHVDSENPSFQLNGAKDGKFTIVDSGTIESVASEVVNSDVAKDEKISIEVAKTLQSVGTEKSLESFQSNGDIDGQSTLVDFGTVVNSDISASNVTSNEVEAAKEMVYDEKAEFKETNEGKNPVSKEPAKVAILESSETAKQILKDLNKVSVPSSSQDFPSQNDGQIISDSDEDVESDEESDGKELFDSAALTALLRAAQGGSSDGNSTFSNTDAARIFSVDRPAGLGSSVPSLLRPSVTRSVRPNFLNSSDLAVAGTDDETPMDEEEKNLHDKVEQIKVKFLRIVRRLGQSPEDTVASQVLYRLGLAEGLKRGRQSNRAFGLENSKKKALQLEEKGNEDLDFSCKILILGKSGVGKSEIINSIFGERMVVTDAFRSTTHCVKEIVGYIDGVKVHLIDTPGLTLSSMDQPKNKKILSSIKKFTEKCPPDIVLYVDRLDSQTRDFNDLPLLKSITSTLGSGIWFNAIVALTHGGSAPPENADGSSISYDGFVAQRSHIVQHSIRQAAGDMRLMNPVALVENHPSCRRNREGQKVLPNGMTWKPQLLLLCYSSTILAEANSLLKLRDPPTSKLFGFRVRSPPLPYLLSSLLQSRPHPKLATDQGDNVDSDIDLGDLSDSDQEEEDEYDRLPPFKPLRKSQIAMLTAEQKSAYFDEYDYRFKLMQKKQLKEEIKRMKEMKKRAKSGQTQADAPNAELPDDYDQDATPAAVPVPLPDMVLPPTFDCDNPAYRYRFLEPTSQLLARPVLDSHGWDHDCGYDGVSLEENVALAGRFPTGVAVQITKDKKEFNIHLDSSIAAKHGENASSLAGFDVQSIGKQFAYILRGETKFNSMKKNKTALGTSMTFLGDNIATGVKIEDQVLIGNRVSLVGSGGAIRSQSDTAYGANIEAKLRQKDYPICQDVSTLGLSLMKWRGDLALGANFQSQVPVGRNSKMALRVGLNNKLTGQITVKTSSSEQLQLALMSVIPITMSIYNLCYGEPLQ</sequence>
<keyword evidence="13" id="KW-0342">GTP-binding</keyword>
<keyword evidence="6" id="KW-0479">Metal-binding</keyword>
<dbReference type="OrthoDB" id="8954335at2759"/>
<evidence type="ECO:0000259" key="19">
    <source>
        <dbReference type="PROSITE" id="PS51720"/>
    </source>
</evidence>
<protein>
    <submittedName>
        <fullName evidence="20">Translocase of chloroplast</fullName>
    </submittedName>
</protein>
<dbReference type="EMBL" id="LFYR01000893">
    <property type="protein sequence ID" value="KMZ67609.1"/>
    <property type="molecule type" value="Genomic_DNA"/>
</dbReference>
<dbReference type="OMA" id="DNIGHAK"/>
<evidence type="ECO:0000256" key="13">
    <source>
        <dbReference type="ARBA" id="ARBA00023134"/>
    </source>
</evidence>
<organism evidence="20 21">
    <name type="scientific">Zostera marina</name>
    <name type="common">Eelgrass</name>
    <dbReference type="NCBI Taxonomy" id="29655"/>
    <lineage>
        <taxon>Eukaryota</taxon>
        <taxon>Viridiplantae</taxon>
        <taxon>Streptophyta</taxon>
        <taxon>Embryophyta</taxon>
        <taxon>Tracheophyta</taxon>
        <taxon>Spermatophyta</taxon>
        <taxon>Magnoliopsida</taxon>
        <taxon>Liliopsida</taxon>
        <taxon>Zosteraceae</taxon>
        <taxon>Zostera</taxon>
    </lineage>
</organism>
<dbReference type="GO" id="GO:0045037">
    <property type="term" value="P:protein import into chloroplast stroma"/>
    <property type="evidence" value="ECO:0000318"/>
    <property type="project" value="GO_Central"/>
</dbReference>
<dbReference type="Pfam" id="PF11886">
    <property type="entry name" value="TOC159_MAD"/>
    <property type="match status" value="1"/>
</dbReference>
<dbReference type="Proteomes" id="UP000036987">
    <property type="component" value="Unassembled WGS sequence"/>
</dbReference>
<dbReference type="FunFam" id="3.40.50.300:FF:000413">
    <property type="entry name" value="Translocase of chloroplast 120, chloroplastic"/>
    <property type="match status" value="1"/>
</dbReference>
<evidence type="ECO:0000256" key="16">
    <source>
        <dbReference type="ARBA" id="ARBA00023775"/>
    </source>
</evidence>
<evidence type="ECO:0000256" key="15">
    <source>
        <dbReference type="ARBA" id="ARBA00023766"/>
    </source>
</evidence>
<evidence type="ECO:0000313" key="21">
    <source>
        <dbReference type="Proteomes" id="UP000036987"/>
    </source>
</evidence>
<keyword evidence="2" id="KW-0813">Transport</keyword>
<evidence type="ECO:0000256" key="3">
    <source>
        <dbReference type="ARBA" id="ARBA00022528"/>
    </source>
</evidence>